<dbReference type="EMBL" id="BSOS01000026">
    <property type="protein sequence ID" value="GLR66575.1"/>
    <property type="molecule type" value="Genomic_DNA"/>
</dbReference>
<gene>
    <name evidence="2" type="ORF">GCM10010909_12550</name>
</gene>
<evidence type="ECO:0008006" key="4">
    <source>
        <dbReference type="Google" id="ProtNLM"/>
    </source>
</evidence>
<reference evidence="3" key="1">
    <citation type="journal article" date="2019" name="Int. J. Syst. Evol. Microbiol.">
        <title>The Global Catalogue of Microorganisms (GCM) 10K type strain sequencing project: providing services to taxonomists for standard genome sequencing and annotation.</title>
        <authorList>
            <consortium name="The Broad Institute Genomics Platform"/>
            <consortium name="The Broad Institute Genome Sequencing Center for Infectious Disease"/>
            <person name="Wu L."/>
            <person name="Ma J."/>
        </authorList>
    </citation>
    <scope>NUCLEOTIDE SEQUENCE [LARGE SCALE GENOMIC DNA]</scope>
    <source>
        <strain evidence="3">NBRC 112502</strain>
    </source>
</reference>
<comment type="caution">
    <text evidence="2">The sequence shown here is derived from an EMBL/GenBank/DDBJ whole genome shotgun (WGS) entry which is preliminary data.</text>
</comment>
<evidence type="ECO:0000256" key="1">
    <source>
        <dbReference type="SAM" id="MobiDB-lite"/>
    </source>
</evidence>
<feature type="compositionally biased region" description="Polar residues" evidence="1">
    <location>
        <begin position="323"/>
        <end position="333"/>
    </location>
</feature>
<sequence>MGAHPEVIGARVKRSAAAVRWKCRQLGLAVPSRKSLYRPDPASLREPEAGCFWCKNGQPSNPETVSPPTPESACGRVAGVITYRGREAAEAFSPPSIEAPGAKITAFFGGSVGQCELPLFGVVGGTDSQPAKQGLKQNQLEIARLARSTSDFFIPMTEAEVDFTADLRWIGKTRLKLTNKLIVWICGMLMMGGLTYQEAAKRVGMKEGAYRTFRTDCSIPVDEDRRKFGDIFDERCARETLAQSGYVLQHCKTASETRDGKGDWFWVHKTDVTKIRFSPRNRERIHRIEGRYNKISILKGHDAKPSPRAIMLPFAKDPGKNGCNRNSRSAAHA</sequence>
<organism evidence="2 3">
    <name type="scientific">Acidocella aquatica</name>
    <dbReference type="NCBI Taxonomy" id="1922313"/>
    <lineage>
        <taxon>Bacteria</taxon>
        <taxon>Pseudomonadati</taxon>
        <taxon>Pseudomonadota</taxon>
        <taxon>Alphaproteobacteria</taxon>
        <taxon>Acetobacterales</taxon>
        <taxon>Acidocellaceae</taxon>
        <taxon>Acidocella</taxon>
    </lineage>
</organism>
<accession>A0ABQ6A923</accession>
<evidence type="ECO:0000313" key="2">
    <source>
        <dbReference type="EMBL" id="GLR66575.1"/>
    </source>
</evidence>
<protein>
    <recommendedName>
        <fullName evidence="4">Transposase</fullName>
    </recommendedName>
</protein>
<keyword evidence="3" id="KW-1185">Reference proteome</keyword>
<evidence type="ECO:0000313" key="3">
    <source>
        <dbReference type="Proteomes" id="UP001156641"/>
    </source>
</evidence>
<dbReference type="Proteomes" id="UP001156641">
    <property type="component" value="Unassembled WGS sequence"/>
</dbReference>
<name>A0ABQ6A923_9PROT</name>
<proteinExistence type="predicted"/>
<feature type="region of interest" description="Disordered" evidence="1">
    <location>
        <begin position="313"/>
        <end position="333"/>
    </location>
</feature>